<sequence>MLLLTACVPAFAQVTDSYCDSMGHFTIQNINLKGGNFTEGQELQSINIPVSYTCYTFPKTFGPEYRATLQINQNFRTVMNTLSGAGLGVDVTIQESGQAPVSFPWSDIKRAINSGSSVTKGFGRWLNFKPFPPVPAVYPLTGTMTLRIFVEAKFNSTFANINVPSVSAFNIMAYDPTSIGAISGKPVTTSSFNLRFIPDNSGRVIVSPSVINLGHFYTTYEPSLSKETAFTVTAQQNIGSGHNFTAPLAIAFKTNGLTLADADRAVILHNTDGQPNGLKLMVSDETGTPVTFNKTAPLGDINITPGATGRIVKQYTATVKAIPGETVKTGNFATAMTVVVTYI</sequence>
<dbReference type="InterPro" id="IPR008966">
    <property type="entry name" value="Adhesion_dom_sf"/>
</dbReference>
<protein>
    <submittedName>
        <fullName evidence="1">Fimbrial protein</fullName>
    </submittedName>
</protein>
<dbReference type="InterPro" id="IPR036937">
    <property type="entry name" value="Adhesion_dom_fimbrial_sf"/>
</dbReference>
<name>A0A752CD19_SALNE</name>
<comment type="caution">
    <text evidence="1">The sequence shown here is derived from an EMBL/GenBank/DDBJ whole genome shotgun (WGS) entry which is preliminary data.</text>
</comment>
<evidence type="ECO:0000313" key="1">
    <source>
        <dbReference type="EMBL" id="HAF7395809.1"/>
    </source>
</evidence>
<gene>
    <name evidence="1" type="ORF">G9260_003880</name>
</gene>
<dbReference type="GO" id="GO:0009289">
    <property type="term" value="C:pilus"/>
    <property type="evidence" value="ECO:0007669"/>
    <property type="project" value="InterPro"/>
</dbReference>
<accession>A0A752CD19</accession>
<dbReference type="GO" id="GO:0007155">
    <property type="term" value="P:cell adhesion"/>
    <property type="evidence" value="ECO:0007669"/>
    <property type="project" value="InterPro"/>
</dbReference>
<dbReference type="EMBL" id="DAAWDR010000063">
    <property type="protein sequence ID" value="HAF7395809.1"/>
    <property type="molecule type" value="Genomic_DNA"/>
</dbReference>
<dbReference type="AlphaFoldDB" id="A0A752CD19"/>
<dbReference type="SUPFAM" id="SSF49401">
    <property type="entry name" value="Bacterial adhesins"/>
    <property type="match status" value="1"/>
</dbReference>
<dbReference type="Gene3D" id="2.60.40.1090">
    <property type="entry name" value="Fimbrial-type adhesion domain"/>
    <property type="match status" value="1"/>
</dbReference>
<reference evidence="1" key="1">
    <citation type="journal article" date="2018" name="Genome Biol.">
        <title>SKESA: strategic k-mer extension for scrupulous assemblies.</title>
        <authorList>
            <person name="Souvorov A."/>
            <person name="Agarwala R."/>
            <person name="Lipman D.J."/>
        </authorList>
    </citation>
    <scope>NUCLEOTIDE SEQUENCE</scope>
    <source>
        <strain evidence="1">09-3171</strain>
    </source>
</reference>
<organism evidence="1">
    <name type="scientific">Salmonella newport</name>
    <dbReference type="NCBI Taxonomy" id="108619"/>
    <lineage>
        <taxon>Bacteria</taxon>
        <taxon>Pseudomonadati</taxon>
        <taxon>Pseudomonadota</taxon>
        <taxon>Gammaproteobacteria</taxon>
        <taxon>Enterobacterales</taxon>
        <taxon>Enterobacteriaceae</taxon>
        <taxon>Salmonella</taxon>
    </lineage>
</organism>
<reference evidence="1" key="2">
    <citation type="submission" date="2018-07" db="EMBL/GenBank/DDBJ databases">
        <authorList>
            <consortium name="NCBI Pathogen Detection Project"/>
        </authorList>
    </citation>
    <scope>NUCLEOTIDE SEQUENCE</scope>
    <source>
        <strain evidence="1">09-3171</strain>
    </source>
</reference>
<proteinExistence type="predicted"/>